<dbReference type="PANTHER" id="PTHR43377">
    <property type="entry name" value="BILIVERDIN REDUCTASE A"/>
    <property type="match status" value="1"/>
</dbReference>
<name>A0A517LI09_9PEZI</name>
<gene>
    <name evidence="2" type="ORF">FKW77_000984</name>
</gene>
<dbReference type="STRING" id="50376.A0A517LI09"/>
<dbReference type="Gene3D" id="3.40.50.720">
    <property type="entry name" value="NAD(P)-binding Rossmann-like Domain"/>
    <property type="match status" value="1"/>
</dbReference>
<dbReference type="SUPFAM" id="SSF51735">
    <property type="entry name" value="NAD(P)-binding Rossmann-fold domains"/>
    <property type="match status" value="1"/>
</dbReference>
<evidence type="ECO:0000313" key="3">
    <source>
        <dbReference type="Proteomes" id="UP000316270"/>
    </source>
</evidence>
<dbReference type="Pfam" id="PF01408">
    <property type="entry name" value="GFO_IDH_MocA"/>
    <property type="match status" value="1"/>
</dbReference>
<dbReference type="OrthoDB" id="2129491at2759"/>
<dbReference type="PANTHER" id="PTHR43377:SF12">
    <property type="entry name" value="BINDING ROSSMANN FOLD OXIDOREDUCTASE, PUTATIVE (AFU_ORTHOLOGUE AFUA_3G11840)-RELATED"/>
    <property type="match status" value="1"/>
</dbReference>
<dbReference type="AlphaFoldDB" id="A0A517LI09"/>
<protein>
    <recommendedName>
        <fullName evidence="1">Gfo/Idh/MocA-like oxidoreductase N-terminal domain-containing protein</fullName>
    </recommendedName>
</protein>
<accession>A0A517LI09</accession>
<evidence type="ECO:0000313" key="2">
    <source>
        <dbReference type="EMBL" id="QDS75274.1"/>
    </source>
</evidence>
<organism evidence="2 3">
    <name type="scientific">Venturia effusa</name>
    <dbReference type="NCBI Taxonomy" id="50376"/>
    <lineage>
        <taxon>Eukaryota</taxon>
        <taxon>Fungi</taxon>
        <taxon>Dikarya</taxon>
        <taxon>Ascomycota</taxon>
        <taxon>Pezizomycotina</taxon>
        <taxon>Dothideomycetes</taxon>
        <taxon>Pleosporomycetidae</taxon>
        <taxon>Venturiales</taxon>
        <taxon>Venturiaceae</taxon>
        <taxon>Venturia</taxon>
    </lineage>
</organism>
<proteinExistence type="predicted"/>
<dbReference type="GO" id="GO:0000166">
    <property type="term" value="F:nucleotide binding"/>
    <property type="evidence" value="ECO:0007669"/>
    <property type="project" value="InterPro"/>
</dbReference>
<dbReference type="EMBL" id="CP042197">
    <property type="protein sequence ID" value="QDS75274.1"/>
    <property type="molecule type" value="Genomic_DNA"/>
</dbReference>
<dbReference type="Proteomes" id="UP000316270">
    <property type="component" value="Chromosome 13"/>
</dbReference>
<keyword evidence="3" id="KW-1185">Reference proteome</keyword>
<dbReference type="InterPro" id="IPR036291">
    <property type="entry name" value="NAD(P)-bd_dom_sf"/>
</dbReference>
<evidence type="ECO:0000259" key="1">
    <source>
        <dbReference type="Pfam" id="PF01408"/>
    </source>
</evidence>
<sequence length="234" mass="26370">MSFFSRKKEGNISSTLAKKLHQLPSSNDDNFQIIDKPTMNPSIKAGENVPRVLIIGAGSRGHAYSKPIQRLGLGKIVGVCEPVAFKRQEFGQRYIWGPEARDAKAHEEFEDWSDFVKYETTRRERVSAGEIVEERNSGPEGEWKGVDAVFICVLDEMHTAVIKALAPLGLHIMCEKPLATTLEDTISIYETIAREWDTLGRKTVFGIGHVLRYSPFNRELRRLVREQEAIGDVA</sequence>
<dbReference type="InterPro" id="IPR051450">
    <property type="entry name" value="Gfo/Idh/MocA_Oxidoreductases"/>
</dbReference>
<reference evidence="2 3" key="1">
    <citation type="submission" date="2019-07" db="EMBL/GenBank/DDBJ databases">
        <title>Finished genome of Venturia effusa.</title>
        <authorList>
            <person name="Young C.A."/>
            <person name="Cox M.P."/>
            <person name="Ganley A.R.D."/>
            <person name="David W.J."/>
        </authorList>
    </citation>
    <scope>NUCLEOTIDE SEQUENCE [LARGE SCALE GENOMIC DNA]</scope>
    <source>
        <strain evidence="3">albino</strain>
    </source>
</reference>
<feature type="domain" description="Gfo/Idh/MocA-like oxidoreductase N-terminal" evidence="1">
    <location>
        <begin position="51"/>
        <end position="195"/>
    </location>
</feature>
<dbReference type="InterPro" id="IPR000683">
    <property type="entry name" value="Gfo/Idh/MocA-like_OxRdtase_N"/>
</dbReference>